<dbReference type="CDD" id="cd00200">
    <property type="entry name" value="WD40"/>
    <property type="match status" value="2"/>
</dbReference>
<dbReference type="GO" id="GO:0035097">
    <property type="term" value="C:histone methyltransferase complex"/>
    <property type="evidence" value="ECO:0007669"/>
    <property type="project" value="UniProtKB-ARBA"/>
</dbReference>
<feature type="repeat" description="WD" evidence="3">
    <location>
        <begin position="916"/>
        <end position="957"/>
    </location>
</feature>
<dbReference type="FunFam" id="2.130.10.10:FF:000228">
    <property type="entry name" value="COMPASS-like H3K4 histone methylase component WDR5A"/>
    <property type="match status" value="1"/>
</dbReference>
<dbReference type="EMBL" id="KN834801">
    <property type="protein sequence ID" value="KIK56055.1"/>
    <property type="molecule type" value="Genomic_DNA"/>
</dbReference>
<dbReference type="InterPro" id="IPR036322">
    <property type="entry name" value="WD40_repeat_dom_sf"/>
</dbReference>
<feature type="domain" description="EML-like second beta-propeller" evidence="4">
    <location>
        <begin position="708"/>
        <end position="872"/>
    </location>
</feature>
<feature type="repeat" description="WD" evidence="3">
    <location>
        <begin position="1090"/>
        <end position="1122"/>
    </location>
</feature>
<dbReference type="InterPro" id="IPR056884">
    <property type="entry name" value="NPHP3-like_N"/>
</dbReference>
<feature type="repeat" description="WD" evidence="3">
    <location>
        <begin position="1047"/>
        <end position="1088"/>
    </location>
</feature>
<reference evidence="6 7" key="1">
    <citation type="submission" date="2014-04" db="EMBL/GenBank/DDBJ databases">
        <title>Evolutionary Origins and Diversification of the Mycorrhizal Mutualists.</title>
        <authorList>
            <consortium name="DOE Joint Genome Institute"/>
            <consortium name="Mycorrhizal Genomics Consortium"/>
            <person name="Kohler A."/>
            <person name="Kuo A."/>
            <person name="Nagy L.G."/>
            <person name="Floudas D."/>
            <person name="Copeland A."/>
            <person name="Barry K.W."/>
            <person name="Cichocki N."/>
            <person name="Veneault-Fourrey C."/>
            <person name="LaButti K."/>
            <person name="Lindquist E.A."/>
            <person name="Lipzen A."/>
            <person name="Lundell T."/>
            <person name="Morin E."/>
            <person name="Murat C."/>
            <person name="Riley R."/>
            <person name="Ohm R."/>
            <person name="Sun H."/>
            <person name="Tunlid A."/>
            <person name="Henrissat B."/>
            <person name="Grigoriev I.V."/>
            <person name="Hibbett D.S."/>
            <person name="Martin F."/>
        </authorList>
    </citation>
    <scope>NUCLEOTIDE SEQUENCE [LARGE SCALE GENOMIC DNA]</scope>
    <source>
        <strain evidence="6 7">FD-317 M1</strain>
    </source>
</reference>
<dbReference type="PRINTS" id="PR00319">
    <property type="entry name" value="GPROTEINB"/>
</dbReference>
<feature type="repeat" description="WD" evidence="3">
    <location>
        <begin position="665"/>
        <end position="699"/>
    </location>
</feature>
<keyword evidence="7" id="KW-1185">Reference proteome</keyword>
<dbReference type="Pfam" id="PF23414">
    <property type="entry name" value="Beta-prop_EML_2"/>
    <property type="match status" value="1"/>
</dbReference>
<dbReference type="PROSITE" id="PS50082">
    <property type="entry name" value="WD_REPEATS_2"/>
    <property type="match status" value="13"/>
</dbReference>
<feature type="repeat" description="WD" evidence="3">
    <location>
        <begin position="873"/>
        <end position="914"/>
    </location>
</feature>
<feature type="repeat" description="WD" evidence="3">
    <location>
        <begin position="614"/>
        <end position="655"/>
    </location>
</feature>
<gene>
    <name evidence="6" type="ORF">GYMLUDRAFT_174907</name>
</gene>
<dbReference type="HOGENOM" id="CLU_000288_6_3_1"/>
<protein>
    <recommendedName>
        <fullName evidence="8">NACHT domain-containing protein</fullName>
    </recommendedName>
</protein>
<evidence type="ECO:0000259" key="4">
    <source>
        <dbReference type="Pfam" id="PF23414"/>
    </source>
</evidence>
<dbReference type="PANTHER" id="PTHR44156">
    <property type="entry name" value="SUPERNUMERARY LIMBS, ISOFORM B-RELATED"/>
    <property type="match status" value="1"/>
</dbReference>
<dbReference type="OrthoDB" id="538223at2759"/>
<accession>A0A0D0AZ99</accession>
<feature type="repeat" description="WD" evidence="3">
    <location>
        <begin position="830"/>
        <end position="871"/>
    </location>
</feature>
<feature type="repeat" description="WD" evidence="3">
    <location>
        <begin position="1011"/>
        <end position="1045"/>
    </location>
</feature>
<feature type="repeat" description="WD" evidence="3">
    <location>
        <begin position="701"/>
        <end position="742"/>
    </location>
</feature>
<dbReference type="Pfam" id="PF24883">
    <property type="entry name" value="NPHP3_N"/>
    <property type="match status" value="1"/>
</dbReference>
<dbReference type="InterPro" id="IPR020472">
    <property type="entry name" value="WD40_PAC1"/>
</dbReference>
<dbReference type="SUPFAM" id="SSF50978">
    <property type="entry name" value="WD40 repeat-like"/>
    <property type="match status" value="2"/>
</dbReference>
<dbReference type="SUPFAM" id="SSF52540">
    <property type="entry name" value="P-loop containing nucleoside triphosphate hydrolases"/>
    <property type="match status" value="1"/>
</dbReference>
<name>A0A0D0AZ99_9AGAR</name>
<evidence type="ECO:0000313" key="7">
    <source>
        <dbReference type="Proteomes" id="UP000053593"/>
    </source>
</evidence>
<feature type="repeat" description="WD" evidence="3">
    <location>
        <begin position="959"/>
        <end position="1000"/>
    </location>
</feature>
<keyword evidence="2" id="KW-0677">Repeat</keyword>
<dbReference type="Pfam" id="PF00400">
    <property type="entry name" value="WD40"/>
    <property type="match status" value="9"/>
</dbReference>
<dbReference type="AlphaFoldDB" id="A0A0D0AZ99"/>
<dbReference type="InterPro" id="IPR027417">
    <property type="entry name" value="P-loop_NTPase"/>
</dbReference>
<dbReference type="InterPro" id="IPR019775">
    <property type="entry name" value="WD40_repeat_CS"/>
</dbReference>
<dbReference type="PROSITE" id="PS50294">
    <property type="entry name" value="WD_REPEATS_REGION"/>
    <property type="match status" value="11"/>
</dbReference>
<dbReference type="InterPro" id="IPR001680">
    <property type="entry name" value="WD40_rpt"/>
</dbReference>
<evidence type="ECO:0000256" key="1">
    <source>
        <dbReference type="ARBA" id="ARBA00022574"/>
    </source>
</evidence>
<dbReference type="InterPro" id="IPR053299">
    <property type="entry name" value="ASTRA_WD_repeat"/>
</dbReference>
<dbReference type="SMART" id="SM00320">
    <property type="entry name" value="WD40"/>
    <property type="match status" value="13"/>
</dbReference>
<organism evidence="6 7">
    <name type="scientific">Collybiopsis luxurians FD-317 M1</name>
    <dbReference type="NCBI Taxonomy" id="944289"/>
    <lineage>
        <taxon>Eukaryota</taxon>
        <taxon>Fungi</taxon>
        <taxon>Dikarya</taxon>
        <taxon>Basidiomycota</taxon>
        <taxon>Agaricomycotina</taxon>
        <taxon>Agaricomycetes</taxon>
        <taxon>Agaricomycetidae</taxon>
        <taxon>Agaricales</taxon>
        <taxon>Marasmiineae</taxon>
        <taxon>Omphalotaceae</taxon>
        <taxon>Collybiopsis</taxon>
        <taxon>Collybiopsis luxurians</taxon>
    </lineage>
</organism>
<dbReference type="PRINTS" id="PR00320">
    <property type="entry name" value="GPROTEINBRPT"/>
</dbReference>
<dbReference type="Proteomes" id="UP000053593">
    <property type="component" value="Unassembled WGS sequence"/>
</dbReference>
<keyword evidence="1 3" id="KW-0853">WD repeat</keyword>
<evidence type="ECO:0000313" key="6">
    <source>
        <dbReference type="EMBL" id="KIK56055.1"/>
    </source>
</evidence>
<evidence type="ECO:0000256" key="2">
    <source>
        <dbReference type="ARBA" id="ARBA00022737"/>
    </source>
</evidence>
<evidence type="ECO:0008006" key="8">
    <source>
        <dbReference type="Google" id="ProtNLM"/>
    </source>
</evidence>
<dbReference type="InterPro" id="IPR015943">
    <property type="entry name" value="WD40/YVTN_repeat-like_dom_sf"/>
</dbReference>
<evidence type="ECO:0000256" key="3">
    <source>
        <dbReference type="PROSITE-ProRule" id="PRU00221"/>
    </source>
</evidence>
<dbReference type="PROSITE" id="PS00678">
    <property type="entry name" value="WD_REPEATS_1"/>
    <property type="match status" value="9"/>
</dbReference>
<feature type="repeat" description="WD" evidence="3">
    <location>
        <begin position="787"/>
        <end position="828"/>
    </location>
</feature>
<proteinExistence type="predicted"/>
<dbReference type="InterPro" id="IPR001632">
    <property type="entry name" value="WD40_G-protein_beta-like"/>
</dbReference>
<sequence length="1210" mass="133254">MLKEKLNPVINPVNKQISCMDGTRDLILQDLCNWVLKPDSCMAWICGLAGSGKSAIAVTLAEKLRDLKDQVTLALTFHCVKGLQTSDTSILVPTIGYHLAKAHPEYAQALLDVLEKDVSLHVDSIPLKEQLSVICKPLYTIKGTNPTIIIIDGLDEWGKPLERSTLLAQLQEHFNQIQWIRVIVTSRPNSEIQKAMIDDDHVQLFDLTAKYTAHKDIEIFFRKRFAEFDYEISNNDINNLVLKADGLFIWANTAVEFIDSGLDMSANIQIVLQLQEHDSDIEHPHAKLHDLYREVLKQYFTNKQSQLQCQIIVGLIVSAYEPLTVNTLAAMLRLGSSVTYPVVKKVVAILKAVLYLNNGKVYYHQSLAEFLSSEQCPEEFKIQKTSQHQNLARICLEVQMTELKFNICNLETSSILNQEIKDLEKRIDQCISSQLRYSAQWWAHHVASTEATNVIVTMVTDFTSSGLVIFWLECMSLIGKVNGIMLSAGEIKKWAQKIKDTNMISRMQELEQFTHVFSIPLLESTPHLYVSGCALLPSESLLQEKKIMHLKQIVKVASSGHVAKWAEVLHAIHVGNKVNSVAYSPNGQYVVAGSDDNTVRIMNAQTGVQVGEPLKGHTELVWAVAYSPDSQYIVSSSRDGTVRIWNAETGMQVIEPIFGHTMPDVTSVAYSPDGQYVVSGSADQTVRIWNTETGVQVGKPLFGHTRPVWSVAYSPDGQYVASGSTDNTVRIWNAQTGLQVMEPLQAHTDCAESVAYSPDGQYVVSGSRDSTVRIWNAQTGVQVGEPLKGHLNDVLSVAYSPDSHYVVSGSKDTTIKIWDAETGVEVGKQLTGHTDSVTSVAYSPDGQYLVSGSEDNSVRIWNAPTGVQVRNPLKGTSTWITSVAYSPNGQYVVSGSGDNTVRIWNAQTGVQVGEPLKGHTHYVTSVAYSPDGQYVVSGSEDNTVRVWNVQTGVQVGEPLKGHTKCIFSVAYSPNGQHVVSGSWDTTVRIWNAQTGEQVGEPLQGHTNVVCIMAVAHSPDGQYVVHGSALNTITIWNAQTGFQVSKTFKGHTGGVRSVAYSADGQYVVSGSLDNTVRIWNAQTGVQVGEPFIGHTQSVSSVAYSPNGQYVVSGSVDGTIRIWDAGVQNESTLANCNLHLPQDISSGYIDNQGWLRSKAGLLILWLPPSMRHGFEDKRQLLTIPNDAANCALLVDWSNFVHGAQWTECWDST</sequence>
<evidence type="ECO:0000259" key="5">
    <source>
        <dbReference type="Pfam" id="PF24883"/>
    </source>
</evidence>
<dbReference type="Gene3D" id="2.130.10.10">
    <property type="entry name" value="YVTN repeat-like/Quinoprotein amine dehydrogenase"/>
    <property type="match status" value="6"/>
</dbReference>
<feature type="repeat" description="WD" evidence="3">
    <location>
        <begin position="578"/>
        <end position="612"/>
    </location>
</feature>
<dbReference type="Gene3D" id="3.40.50.300">
    <property type="entry name" value="P-loop containing nucleotide triphosphate hydrolases"/>
    <property type="match status" value="1"/>
</dbReference>
<dbReference type="InterPro" id="IPR055442">
    <property type="entry name" value="Beta-prop_EML-like_2nd"/>
</dbReference>
<feature type="repeat" description="WD" evidence="3">
    <location>
        <begin position="744"/>
        <end position="785"/>
    </location>
</feature>
<feature type="domain" description="Nephrocystin 3-like N-terminal" evidence="5">
    <location>
        <begin position="24"/>
        <end position="187"/>
    </location>
</feature>